<dbReference type="GeneID" id="103496238"/>
<organism evidence="4 5">
    <name type="scientific">Cucumis melo</name>
    <name type="common">Muskmelon</name>
    <dbReference type="NCBI Taxonomy" id="3656"/>
    <lineage>
        <taxon>Eukaryota</taxon>
        <taxon>Viridiplantae</taxon>
        <taxon>Streptophyta</taxon>
        <taxon>Embryophyta</taxon>
        <taxon>Tracheophyta</taxon>
        <taxon>Spermatophyta</taxon>
        <taxon>Magnoliopsida</taxon>
        <taxon>eudicotyledons</taxon>
        <taxon>Gunneridae</taxon>
        <taxon>Pentapetalae</taxon>
        <taxon>rosids</taxon>
        <taxon>fabids</taxon>
        <taxon>Cucurbitales</taxon>
        <taxon>Cucurbitaceae</taxon>
        <taxon>Benincaseae</taxon>
        <taxon>Cucumis</taxon>
    </lineage>
</organism>
<dbReference type="AlphaFoldDB" id="A0A1S3C410"/>
<accession>A0A1S3C410</accession>
<keyword evidence="4" id="KW-1185">Reference proteome</keyword>
<feature type="region of interest" description="Disordered" evidence="2">
    <location>
        <begin position="1"/>
        <end position="48"/>
    </location>
</feature>
<dbReference type="InterPro" id="IPR013087">
    <property type="entry name" value="Znf_C2H2_type"/>
</dbReference>
<proteinExistence type="predicted"/>
<protein>
    <submittedName>
        <fullName evidence="5">Zinc finger protein 7-like</fullName>
    </submittedName>
</protein>
<dbReference type="Proteomes" id="UP001652600">
    <property type="component" value="Chromosome 6"/>
</dbReference>
<keyword evidence="1" id="KW-0479">Metal-binding</keyword>
<evidence type="ECO:0000256" key="2">
    <source>
        <dbReference type="SAM" id="MobiDB-lite"/>
    </source>
</evidence>
<sequence length="209" mass="23773">MIFQGEQIESFKENKGQDESNEEEEEEEEELDEEAELEEEARDQPDGVGALEWLSLSLGRNKQPLNDSQRSAASTKTFSCNFCKRIFYSSQALGGHQNAHKRERSAARRHQAHKMMTLLGLPIHNSMVRSLGVQPHSLVHKPGREDTAVVARFNHVKNGSWAAPFMLGDATDFMWPGSFRFAQHQILPEPPPPREPPMEPFKLDLNLRL</sequence>
<dbReference type="SUPFAM" id="SSF57667">
    <property type="entry name" value="beta-beta-alpha zinc fingers"/>
    <property type="match status" value="1"/>
</dbReference>
<dbReference type="InterPro" id="IPR053266">
    <property type="entry name" value="Zinc_finger_protein_7"/>
</dbReference>
<keyword evidence="1" id="KW-0863">Zinc-finger</keyword>
<feature type="domain" description="C2H2-type" evidence="3">
    <location>
        <begin position="78"/>
        <end position="105"/>
    </location>
</feature>
<reference evidence="5" key="1">
    <citation type="submission" date="2025-08" db="UniProtKB">
        <authorList>
            <consortium name="RefSeq"/>
        </authorList>
    </citation>
    <scope>IDENTIFICATION</scope>
    <source>
        <tissue evidence="5">Stem</tissue>
    </source>
</reference>
<evidence type="ECO:0000256" key="1">
    <source>
        <dbReference type="PROSITE-ProRule" id="PRU00042"/>
    </source>
</evidence>
<evidence type="ECO:0000259" key="3">
    <source>
        <dbReference type="PROSITE" id="PS50157"/>
    </source>
</evidence>
<evidence type="ECO:0000313" key="4">
    <source>
        <dbReference type="Proteomes" id="UP001652600"/>
    </source>
</evidence>
<dbReference type="GO" id="GO:0008270">
    <property type="term" value="F:zinc ion binding"/>
    <property type="evidence" value="ECO:0007669"/>
    <property type="project" value="UniProtKB-KW"/>
</dbReference>
<dbReference type="PANTHER" id="PTHR47593">
    <property type="entry name" value="ZINC FINGER PROTEIN 4-LIKE"/>
    <property type="match status" value="1"/>
</dbReference>
<dbReference type="RefSeq" id="XP_008456235.1">
    <property type="nucleotide sequence ID" value="XM_008458013.3"/>
</dbReference>
<dbReference type="PROSITE" id="PS50157">
    <property type="entry name" value="ZINC_FINGER_C2H2_2"/>
    <property type="match status" value="1"/>
</dbReference>
<dbReference type="KEGG" id="cmo:103496238"/>
<name>A0A1S3C410_CUCME</name>
<feature type="compositionally biased region" description="Basic and acidic residues" evidence="2">
    <location>
        <begin position="9"/>
        <end position="18"/>
    </location>
</feature>
<dbReference type="InterPro" id="IPR036236">
    <property type="entry name" value="Znf_C2H2_sf"/>
</dbReference>
<dbReference type="InParanoid" id="A0A1S3C410"/>
<dbReference type="PANTHER" id="PTHR47593:SF8">
    <property type="entry name" value="OS12G0581900 PROTEIN"/>
    <property type="match status" value="1"/>
</dbReference>
<evidence type="ECO:0000313" key="5">
    <source>
        <dbReference type="RefSeq" id="XP_008456235.1"/>
    </source>
</evidence>
<dbReference type="eggNOG" id="ENOG502RZ94">
    <property type="taxonomic scope" value="Eukaryota"/>
</dbReference>
<keyword evidence="1" id="KW-0862">Zinc</keyword>
<dbReference type="PROSITE" id="PS00028">
    <property type="entry name" value="ZINC_FINGER_C2H2_1"/>
    <property type="match status" value="1"/>
</dbReference>
<dbReference type="Gene3D" id="3.30.160.60">
    <property type="entry name" value="Classic Zinc Finger"/>
    <property type="match status" value="1"/>
</dbReference>
<gene>
    <name evidence="5" type="primary">LOC103496238</name>
</gene>
<feature type="compositionally biased region" description="Acidic residues" evidence="2">
    <location>
        <begin position="19"/>
        <end position="41"/>
    </location>
</feature>